<organism evidence="2 3">
    <name type="scientific">Candidatus Accumulibacter proximus</name>
    <dbReference type="NCBI Taxonomy" id="2954385"/>
    <lineage>
        <taxon>Bacteria</taxon>
        <taxon>Pseudomonadati</taxon>
        <taxon>Pseudomonadota</taxon>
        <taxon>Betaproteobacteria</taxon>
        <taxon>Candidatus Accumulibacter</taxon>
    </lineage>
</organism>
<evidence type="ECO:0000313" key="2">
    <source>
        <dbReference type="EMBL" id="MBK7676815.1"/>
    </source>
</evidence>
<protein>
    <submittedName>
        <fullName evidence="2">Uncharacterized protein</fullName>
    </submittedName>
</protein>
<dbReference type="Proteomes" id="UP000697998">
    <property type="component" value="Unassembled WGS sequence"/>
</dbReference>
<comment type="caution">
    <text evidence="2">The sequence shown here is derived from an EMBL/GenBank/DDBJ whole genome shotgun (WGS) entry which is preliminary data.</text>
</comment>
<name>A0A935Q497_9PROT</name>
<evidence type="ECO:0000313" key="3">
    <source>
        <dbReference type="Proteomes" id="UP000697998"/>
    </source>
</evidence>
<dbReference type="EMBL" id="JADJMH010000026">
    <property type="protein sequence ID" value="MBK7676815.1"/>
    <property type="molecule type" value="Genomic_DNA"/>
</dbReference>
<dbReference type="AlphaFoldDB" id="A0A935Q497"/>
<sequence length="101" mass="11382">MARDVSDSCGFSRWARRWLVGIVKAQPVDGTFQIKINRDTRPTGSDMSRRRPLAHQQHDSGRIDQRLANAGSAWRSIIIAILTTILTTDVKLAMTMTMGWL</sequence>
<feature type="region of interest" description="Disordered" evidence="1">
    <location>
        <begin position="35"/>
        <end position="62"/>
    </location>
</feature>
<accession>A0A935Q497</accession>
<gene>
    <name evidence="2" type="ORF">IPJ27_19785</name>
</gene>
<reference evidence="2 3" key="1">
    <citation type="submission" date="2020-10" db="EMBL/GenBank/DDBJ databases">
        <title>Connecting structure to function with the recovery of over 1000 high-quality activated sludge metagenome-assembled genomes encoding full-length rRNA genes using long-read sequencing.</title>
        <authorList>
            <person name="Singleton C.M."/>
            <person name="Petriglieri F."/>
            <person name="Kristensen J.M."/>
            <person name="Kirkegaard R.H."/>
            <person name="Michaelsen T.Y."/>
            <person name="Andersen M.H."/>
            <person name="Karst S.M."/>
            <person name="Dueholm M.S."/>
            <person name="Nielsen P.H."/>
            <person name="Albertsen M."/>
        </authorList>
    </citation>
    <scope>NUCLEOTIDE SEQUENCE [LARGE SCALE GENOMIC DNA]</scope>
    <source>
        <strain evidence="2">EsbW_18-Q3-R4-48_BATAC.285</strain>
    </source>
</reference>
<proteinExistence type="predicted"/>
<evidence type="ECO:0000256" key="1">
    <source>
        <dbReference type="SAM" id="MobiDB-lite"/>
    </source>
</evidence>